<accession>A0A9D4RHB7</accession>
<keyword evidence="6" id="KW-0472">Membrane</keyword>
<keyword evidence="5" id="KW-1015">Disulfide bond</keyword>
<dbReference type="Pfam" id="PF00386">
    <property type="entry name" value="C1q"/>
    <property type="match status" value="1"/>
</dbReference>
<dbReference type="PANTHER" id="PTHR22906">
    <property type="entry name" value="PROPERDIN"/>
    <property type="match status" value="1"/>
</dbReference>
<dbReference type="SMART" id="SM00209">
    <property type="entry name" value="TSP1"/>
    <property type="match status" value="2"/>
</dbReference>
<evidence type="ECO:0000259" key="7">
    <source>
        <dbReference type="PROSITE" id="PS50871"/>
    </source>
</evidence>
<dbReference type="Pfam" id="PF00090">
    <property type="entry name" value="TSP_1"/>
    <property type="match status" value="3"/>
</dbReference>
<dbReference type="SMART" id="SM00110">
    <property type="entry name" value="C1Q"/>
    <property type="match status" value="1"/>
</dbReference>
<dbReference type="InterPro" id="IPR008983">
    <property type="entry name" value="Tumour_necrosis_fac-like_dom"/>
</dbReference>
<sequence>MRTRTCTNPPPLSHGKNCEGPKTDYKSCVRDACLIDGSWGAWNLWGSCSATCRVGIQHRNRFCDNPPPARFGDHCFGDSLDDRICMNQGCSDGGWATWSSWSSCTATCDGGTSQRYRECTNPTPSPYGQQCHGPNTNFKVCSIFPCLQTATTPNILFKVRRVKNETPSDGEIIVFEDVLYNNGSGYNSSIGILTAPVGGTYLFTARLLSQRGGPVFFEINVNGNMNSNGALFAHQGYSYATADSVVRLLPGDRVFIKSLYSNSISNSGLSSYLNYNSNEFTGVLLHILFITNVCVRTALCFGVTWVYFSVTVICLRRKGLMFIGSW</sequence>
<dbReference type="Gene3D" id="2.20.100.10">
    <property type="entry name" value="Thrombospondin type-1 (TSP1) repeat"/>
    <property type="match status" value="3"/>
</dbReference>
<dbReference type="PANTHER" id="PTHR22906:SF43">
    <property type="entry name" value="PROPERDIN"/>
    <property type="match status" value="1"/>
</dbReference>
<evidence type="ECO:0000256" key="1">
    <source>
        <dbReference type="ARBA" id="ARBA00004613"/>
    </source>
</evidence>
<name>A0A9D4RHB7_DREPO</name>
<dbReference type="Proteomes" id="UP000828390">
    <property type="component" value="Unassembled WGS sequence"/>
</dbReference>
<proteinExistence type="predicted"/>
<evidence type="ECO:0000256" key="4">
    <source>
        <dbReference type="ARBA" id="ARBA00022737"/>
    </source>
</evidence>
<organism evidence="8 9">
    <name type="scientific">Dreissena polymorpha</name>
    <name type="common">Zebra mussel</name>
    <name type="synonym">Mytilus polymorpha</name>
    <dbReference type="NCBI Taxonomy" id="45954"/>
    <lineage>
        <taxon>Eukaryota</taxon>
        <taxon>Metazoa</taxon>
        <taxon>Spiralia</taxon>
        <taxon>Lophotrochozoa</taxon>
        <taxon>Mollusca</taxon>
        <taxon>Bivalvia</taxon>
        <taxon>Autobranchia</taxon>
        <taxon>Heteroconchia</taxon>
        <taxon>Euheterodonta</taxon>
        <taxon>Imparidentia</taxon>
        <taxon>Neoheterodontei</taxon>
        <taxon>Myida</taxon>
        <taxon>Dreissenoidea</taxon>
        <taxon>Dreissenidae</taxon>
        <taxon>Dreissena</taxon>
    </lineage>
</organism>
<reference evidence="8" key="2">
    <citation type="submission" date="2020-11" db="EMBL/GenBank/DDBJ databases">
        <authorList>
            <person name="McCartney M.A."/>
            <person name="Auch B."/>
            <person name="Kono T."/>
            <person name="Mallez S."/>
            <person name="Becker A."/>
            <person name="Gohl D.M."/>
            <person name="Silverstein K.A.T."/>
            <person name="Koren S."/>
            <person name="Bechman K.B."/>
            <person name="Herman A."/>
            <person name="Abrahante J.E."/>
            <person name="Garbe J."/>
        </authorList>
    </citation>
    <scope>NUCLEOTIDE SEQUENCE</scope>
    <source>
        <strain evidence="8">Duluth1</strain>
        <tissue evidence="8">Whole animal</tissue>
    </source>
</reference>
<keyword evidence="9" id="KW-1185">Reference proteome</keyword>
<comment type="subcellular location">
    <subcellularLocation>
        <location evidence="1">Secreted</location>
    </subcellularLocation>
</comment>
<gene>
    <name evidence="8" type="ORF">DPMN_029387</name>
</gene>
<dbReference type="AlphaFoldDB" id="A0A9D4RHB7"/>
<evidence type="ECO:0000313" key="8">
    <source>
        <dbReference type="EMBL" id="KAH3866325.1"/>
    </source>
</evidence>
<dbReference type="InterPro" id="IPR000884">
    <property type="entry name" value="TSP1_rpt"/>
</dbReference>
<keyword evidence="3" id="KW-0732">Signal</keyword>
<reference evidence="8" key="1">
    <citation type="journal article" date="2019" name="bioRxiv">
        <title>The Genome of the Zebra Mussel, Dreissena polymorpha: A Resource for Invasive Species Research.</title>
        <authorList>
            <person name="McCartney M.A."/>
            <person name="Auch B."/>
            <person name="Kono T."/>
            <person name="Mallez S."/>
            <person name="Zhang Y."/>
            <person name="Obille A."/>
            <person name="Becker A."/>
            <person name="Abrahante J.E."/>
            <person name="Garbe J."/>
            <person name="Badalamenti J.P."/>
            <person name="Herman A."/>
            <person name="Mangelson H."/>
            <person name="Liachko I."/>
            <person name="Sullivan S."/>
            <person name="Sone E.D."/>
            <person name="Koren S."/>
            <person name="Silverstein K.A.T."/>
            <person name="Beckman K.B."/>
            <person name="Gohl D.M."/>
        </authorList>
    </citation>
    <scope>NUCLEOTIDE SEQUENCE</scope>
    <source>
        <strain evidence="8">Duluth1</strain>
        <tissue evidence="8">Whole animal</tissue>
    </source>
</reference>
<dbReference type="SUPFAM" id="SSF49842">
    <property type="entry name" value="TNF-like"/>
    <property type="match status" value="1"/>
</dbReference>
<evidence type="ECO:0000256" key="3">
    <source>
        <dbReference type="ARBA" id="ARBA00022729"/>
    </source>
</evidence>
<comment type="caution">
    <text evidence="8">The sequence shown here is derived from an EMBL/GenBank/DDBJ whole genome shotgun (WGS) entry which is preliminary data.</text>
</comment>
<feature type="domain" description="C1q" evidence="7">
    <location>
        <begin position="150"/>
        <end position="291"/>
    </location>
</feature>
<keyword evidence="6" id="KW-1133">Transmembrane helix</keyword>
<evidence type="ECO:0000256" key="2">
    <source>
        <dbReference type="ARBA" id="ARBA00022525"/>
    </source>
</evidence>
<dbReference type="InterPro" id="IPR052065">
    <property type="entry name" value="Compl_asym_regulator"/>
</dbReference>
<dbReference type="InterPro" id="IPR036383">
    <property type="entry name" value="TSP1_rpt_sf"/>
</dbReference>
<dbReference type="EMBL" id="JAIWYP010000002">
    <property type="protein sequence ID" value="KAH3866325.1"/>
    <property type="molecule type" value="Genomic_DNA"/>
</dbReference>
<dbReference type="PROSITE" id="PS50092">
    <property type="entry name" value="TSP1"/>
    <property type="match status" value="3"/>
</dbReference>
<dbReference type="InterPro" id="IPR001073">
    <property type="entry name" value="C1q_dom"/>
</dbReference>
<keyword evidence="6" id="KW-0812">Transmembrane</keyword>
<feature type="transmembrane region" description="Helical" evidence="6">
    <location>
        <begin position="283"/>
        <end position="308"/>
    </location>
</feature>
<evidence type="ECO:0000313" key="9">
    <source>
        <dbReference type="Proteomes" id="UP000828390"/>
    </source>
</evidence>
<dbReference type="Gene3D" id="2.60.120.40">
    <property type="match status" value="1"/>
</dbReference>
<evidence type="ECO:0000256" key="6">
    <source>
        <dbReference type="SAM" id="Phobius"/>
    </source>
</evidence>
<keyword evidence="2" id="KW-0964">Secreted</keyword>
<dbReference type="PRINTS" id="PR00007">
    <property type="entry name" value="COMPLEMNTC1Q"/>
</dbReference>
<evidence type="ECO:0000256" key="5">
    <source>
        <dbReference type="ARBA" id="ARBA00023157"/>
    </source>
</evidence>
<dbReference type="FunFam" id="2.20.100.10:FF:000001">
    <property type="entry name" value="semaphorin-5A isoform X1"/>
    <property type="match status" value="2"/>
</dbReference>
<dbReference type="PRINTS" id="PR01705">
    <property type="entry name" value="TSP1REPEAT"/>
</dbReference>
<dbReference type="PROSITE" id="PS50871">
    <property type="entry name" value="C1Q"/>
    <property type="match status" value="1"/>
</dbReference>
<protein>
    <recommendedName>
        <fullName evidence="7">C1q domain-containing protein</fullName>
    </recommendedName>
</protein>
<keyword evidence="4" id="KW-0677">Repeat</keyword>
<dbReference type="SUPFAM" id="SSF82895">
    <property type="entry name" value="TSP-1 type 1 repeat"/>
    <property type="match status" value="2"/>
</dbReference>